<evidence type="ECO:0000313" key="3">
    <source>
        <dbReference type="Proteomes" id="UP000031364"/>
    </source>
</evidence>
<feature type="compositionally biased region" description="Low complexity" evidence="1">
    <location>
        <begin position="1"/>
        <end position="15"/>
    </location>
</feature>
<sequence length="337" mass="35577">MLLAGAGPAAAQPDDPNSPPVAGGPLGLYPKTVQGDIHRQFAQPGEHKVATSQQLHKSCTELGLPIGPLVLWLAGGTDVSNMQCTTAFPRGLDSPIGMMYYYPADIQNMAPAPVVEFEGGVLTDPGHYASIASLWASRGYVVAMPYNFINSLPTDAIWGTQALLAEEARPDSPLHGRVDFSRTVVAGQSGGAGAAYWAANYLPEVAPLLDPRLKVIGALSMNTGIQAPGGLFIKVPTLSLTGNLDVVTPDMLWPRLIDFRTTFQAPAYIACVINGTHGGSFNDIPNNPFAGASMAWLEHLTGGNPDADKVFVGPKWGLSTDAAFMAVERNTLADQLQ</sequence>
<dbReference type="InterPro" id="IPR029058">
    <property type="entry name" value="AB_hydrolase_fold"/>
</dbReference>
<evidence type="ECO:0000313" key="2">
    <source>
        <dbReference type="EMBL" id="KIA63668.1"/>
    </source>
</evidence>
<evidence type="ECO:0000256" key="1">
    <source>
        <dbReference type="SAM" id="MobiDB-lite"/>
    </source>
</evidence>
<gene>
    <name evidence="2" type="ORF">FG87_17785</name>
</gene>
<accession>A0ABR4ZEG0</accession>
<keyword evidence="2" id="KW-0378">Hydrolase</keyword>
<organism evidence="2 3">
    <name type="scientific">Nocardia vulneris</name>
    <dbReference type="NCBI Taxonomy" id="1141657"/>
    <lineage>
        <taxon>Bacteria</taxon>
        <taxon>Bacillati</taxon>
        <taxon>Actinomycetota</taxon>
        <taxon>Actinomycetes</taxon>
        <taxon>Mycobacteriales</taxon>
        <taxon>Nocardiaceae</taxon>
        <taxon>Nocardia</taxon>
    </lineage>
</organism>
<protein>
    <submittedName>
        <fullName evidence="2">Hydrolase</fullName>
    </submittedName>
</protein>
<dbReference type="EMBL" id="JNFP01000019">
    <property type="protein sequence ID" value="KIA63668.1"/>
    <property type="molecule type" value="Genomic_DNA"/>
</dbReference>
<feature type="region of interest" description="Disordered" evidence="1">
    <location>
        <begin position="1"/>
        <end position="27"/>
    </location>
</feature>
<dbReference type="GO" id="GO:0016787">
    <property type="term" value="F:hydrolase activity"/>
    <property type="evidence" value="ECO:0007669"/>
    <property type="project" value="UniProtKB-KW"/>
</dbReference>
<name>A0ABR4ZEG0_9NOCA</name>
<keyword evidence="3" id="KW-1185">Reference proteome</keyword>
<reference evidence="2 3" key="1">
    <citation type="journal article" date="2014" name="Int. J. Syst. Evol. Microbiol.">
        <title>Nocardia vulneris sp. nov., isolated from wounds of human patients in North America.</title>
        <authorList>
            <person name="Lasker B.A."/>
            <person name="Bell M."/>
            <person name="Klenk H.P."/>
            <person name="Sproer C."/>
            <person name="Schumann C."/>
            <person name="Schumann P."/>
            <person name="Brown J.M."/>
        </authorList>
    </citation>
    <scope>NUCLEOTIDE SEQUENCE [LARGE SCALE GENOMIC DNA]</scope>
    <source>
        <strain evidence="2 3">W9851</strain>
    </source>
</reference>
<dbReference type="SUPFAM" id="SSF53474">
    <property type="entry name" value="alpha/beta-Hydrolases"/>
    <property type="match status" value="1"/>
</dbReference>
<proteinExistence type="predicted"/>
<dbReference type="Proteomes" id="UP000031364">
    <property type="component" value="Unassembled WGS sequence"/>
</dbReference>
<comment type="caution">
    <text evidence="2">The sequence shown here is derived from an EMBL/GenBank/DDBJ whole genome shotgun (WGS) entry which is preliminary data.</text>
</comment>
<dbReference type="Gene3D" id="3.40.50.1820">
    <property type="entry name" value="alpha/beta hydrolase"/>
    <property type="match status" value="1"/>
</dbReference>